<evidence type="ECO:0000256" key="8">
    <source>
        <dbReference type="SAM" id="Coils"/>
    </source>
</evidence>
<dbReference type="Gene3D" id="3.10.430.100">
    <property type="entry name" value="Ribosomal protein L9, C-terminal domain"/>
    <property type="match status" value="1"/>
</dbReference>
<dbReference type="NCBIfam" id="TIGR00158">
    <property type="entry name" value="L9"/>
    <property type="match status" value="1"/>
</dbReference>
<evidence type="ECO:0000256" key="5">
    <source>
        <dbReference type="ARBA" id="ARBA00023274"/>
    </source>
</evidence>
<dbReference type="Gene3D" id="3.40.5.10">
    <property type="entry name" value="Ribosomal protein L9, N-terminal domain"/>
    <property type="match status" value="1"/>
</dbReference>
<dbReference type="PANTHER" id="PTHR21368">
    <property type="entry name" value="50S RIBOSOMAL PROTEIN L9"/>
    <property type="match status" value="1"/>
</dbReference>
<protein>
    <recommendedName>
        <fullName evidence="6 7">Large ribosomal subunit protein bL9</fullName>
    </recommendedName>
</protein>
<comment type="similarity">
    <text evidence="1 7">Belongs to the bacterial ribosomal protein bL9 family.</text>
</comment>
<keyword evidence="2 7" id="KW-0699">rRNA-binding</keyword>
<accession>A0ABM8FK09</accession>
<dbReference type="HAMAP" id="MF_00503">
    <property type="entry name" value="Ribosomal_bL9"/>
    <property type="match status" value="1"/>
</dbReference>
<proteinExistence type="inferred from homology"/>
<gene>
    <name evidence="7 10" type="primary">rplI</name>
    <name evidence="10" type="ORF">HCR_03090</name>
</gene>
<dbReference type="Pfam" id="PF03948">
    <property type="entry name" value="Ribosomal_L9_C"/>
    <property type="match status" value="1"/>
</dbReference>
<dbReference type="GO" id="GO:0005840">
    <property type="term" value="C:ribosome"/>
    <property type="evidence" value="ECO:0007669"/>
    <property type="project" value="UniProtKB-KW"/>
</dbReference>
<keyword evidence="3 7" id="KW-0694">RNA-binding</keyword>
<evidence type="ECO:0000256" key="4">
    <source>
        <dbReference type="ARBA" id="ARBA00022980"/>
    </source>
</evidence>
<dbReference type="SUPFAM" id="SSF55658">
    <property type="entry name" value="L9 N-domain-like"/>
    <property type="match status" value="1"/>
</dbReference>
<dbReference type="Pfam" id="PF01281">
    <property type="entry name" value="Ribosomal_L9_N"/>
    <property type="match status" value="1"/>
</dbReference>
<organism evidence="10 11">
    <name type="scientific">Hydrogenimonas cancrithermarum</name>
    <dbReference type="NCBI Taxonomy" id="2993563"/>
    <lineage>
        <taxon>Bacteria</taxon>
        <taxon>Pseudomonadati</taxon>
        <taxon>Campylobacterota</taxon>
        <taxon>Epsilonproteobacteria</taxon>
        <taxon>Campylobacterales</taxon>
        <taxon>Hydrogenimonadaceae</taxon>
        <taxon>Hydrogenimonas</taxon>
    </lineage>
</organism>
<keyword evidence="5 7" id="KW-0687">Ribonucleoprotein</keyword>
<feature type="coiled-coil region" evidence="8">
    <location>
        <begin position="48"/>
        <end position="75"/>
    </location>
</feature>
<dbReference type="RefSeq" id="WP_286337212.1">
    <property type="nucleotide sequence ID" value="NZ_AP027370.1"/>
</dbReference>
<dbReference type="PROSITE" id="PS00651">
    <property type="entry name" value="RIBOSOMAL_L9"/>
    <property type="match status" value="1"/>
</dbReference>
<dbReference type="SUPFAM" id="SSF55653">
    <property type="entry name" value="Ribosomal protein L9 C-domain"/>
    <property type="match status" value="1"/>
</dbReference>
<keyword evidence="8" id="KW-0175">Coiled coil</keyword>
<dbReference type="InterPro" id="IPR009027">
    <property type="entry name" value="Ribosomal_bL9/RNase_H1_N"/>
</dbReference>
<evidence type="ECO:0000256" key="3">
    <source>
        <dbReference type="ARBA" id="ARBA00022884"/>
    </source>
</evidence>
<evidence type="ECO:0000256" key="7">
    <source>
        <dbReference type="HAMAP-Rule" id="MF_00503"/>
    </source>
</evidence>
<dbReference type="InterPro" id="IPR036935">
    <property type="entry name" value="Ribosomal_bL9_N_sf"/>
</dbReference>
<feature type="domain" description="Ribosomal protein L9" evidence="9">
    <location>
        <begin position="13"/>
        <end position="40"/>
    </location>
</feature>
<reference evidence="10 11" key="1">
    <citation type="submission" date="2023-03" db="EMBL/GenBank/DDBJ databases">
        <title>Description of Hydrogenimonas sp. ISO32.</title>
        <authorList>
            <person name="Mino S."/>
            <person name="Fukazawa S."/>
            <person name="Sawabe T."/>
        </authorList>
    </citation>
    <scope>NUCLEOTIDE SEQUENCE [LARGE SCALE GENOMIC DNA]</scope>
    <source>
        <strain evidence="10 11">ISO32</strain>
    </source>
</reference>
<evidence type="ECO:0000256" key="2">
    <source>
        <dbReference type="ARBA" id="ARBA00022730"/>
    </source>
</evidence>
<sequence>MKVLLIKDVKGLGKAGEIKEVKDGYGKNFLVAKGFAKVATDDVVAEWQADQKRKAEEEAAEIARLEALKKKLENITLVIAKKLGANGSLFGAITNHDVADALKAEGIEIDKKLIHLDGAIKATGVYEADVKLGHGIHAKLKFEVVGE</sequence>
<dbReference type="InterPro" id="IPR020069">
    <property type="entry name" value="Ribosomal_bL9_C"/>
</dbReference>
<dbReference type="InterPro" id="IPR000244">
    <property type="entry name" value="Ribosomal_bL9"/>
</dbReference>
<comment type="function">
    <text evidence="7">Binds to the 23S rRNA.</text>
</comment>
<dbReference type="Proteomes" id="UP001321445">
    <property type="component" value="Chromosome"/>
</dbReference>
<dbReference type="EMBL" id="AP027370">
    <property type="protein sequence ID" value="BDY11997.1"/>
    <property type="molecule type" value="Genomic_DNA"/>
</dbReference>
<evidence type="ECO:0000313" key="11">
    <source>
        <dbReference type="Proteomes" id="UP001321445"/>
    </source>
</evidence>
<dbReference type="InterPro" id="IPR036791">
    <property type="entry name" value="Ribosomal_bL9_C_sf"/>
</dbReference>
<name>A0ABM8FK09_9BACT</name>
<dbReference type="InterPro" id="IPR020070">
    <property type="entry name" value="Ribosomal_bL9_N"/>
</dbReference>
<evidence type="ECO:0000256" key="6">
    <source>
        <dbReference type="ARBA" id="ARBA00035292"/>
    </source>
</evidence>
<evidence type="ECO:0000259" key="9">
    <source>
        <dbReference type="PROSITE" id="PS00651"/>
    </source>
</evidence>
<keyword evidence="4 7" id="KW-0689">Ribosomal protein</keyword>
<dbReference type="InterPro" id="IPR020594">
    <property type="entry name" value="Ribosomal_bL9_bac/chp"/>
</dbReference>
<evidence type="ECO:0000256" key="1">
    <source>
        <dbReference type="ARBA" id="ARBA00010605"/>
    </source>
</evidence>
<keyword evidence="11" id="KW-1185">Reference proteome</keyword>
<evidence type="ECO:0000313" key="10">
    <source>
        <dbReference type="EMBL" id="BDY11997.1"/>
    </source>
</evidence>